<dbReference type="RefSeq" id="WP_191294657.1">
    <property type="nucleotide sequence ID" value="NZ_CP108460.1"/>
</dbReference>
<feature type="chain" id="PRO_5046606438" evidence="1">
    <location>
        <begin position="28"/>
        <end position="70"/>
    </location>
</feature>
<dbReference type="Proteomes" id="UP001432014">
    <property type="component" value="Chromosome"/>
</dbReference>
<organism evidence="2 3">
    <name type="scientific">Kitasatospora herbaricolor</name>
    <dbReference type="NCBI Taxonomy" id="68217"/>
    <lineage>
        <taxon>Bacteria</taxon>
        <taxon>Bacillati</taxon>
        <taxon>Actinomycetota</taxon>
        <taxon>Actinomycetes</taxon>
        <taxon>Kitasatosporales</taxon>
        <taxon>Streptomycetaceae</taxon>
        <taxon>Kitasatospora</taxon>
    </lineage>
</organism>
<proteinExistence type="predicted"/>
<feature type="signal peptide" evidence="1">
    <location>
        <begin position="1"/>
        <end position="27"/>
    </location>
</feature>
<name>A0ABZ1W125_9ACTN</name>
<accession>A0ABZ1W125</accession>
<gene>
    <name evidence="2" type="ORF">OG469_02765</name>
</gene>
<reference evidence="2 3" key="1">
    <citation type="submission" date="2022-10" db="EMBL/GenBank/DDBJ databases">
        <title>The complete genomes of actinobacterial strains from the NBC collection.</title>
        <authorList>
            <person name="Joergensen T.S."/>
            <person name="Alvarez Arevalo M."/>
            <person name="Sterndorff E.B."/>
            <person name="Faurdal D."/>
            <person name="Vuksanovic O."/>
            <person name="Mourched A.-S."/>
            <person name="Charusanti P."/>
            <person name="Shaw S."/>
            <person name="Blin K."/>
            <person name="Weber T."/>
        </authorList>
    </citation>
    <scope>NUCLEOTIDE SEQUENCE [LARGE SCALE GENOMIC DNA]</scope>
    <source>
        <strain evidence="2 3">NBC_01247</strain>
    </source>
</reference>
<sequence>MKKRSMLAVASLAAGVLGSLLAPSAHAGTPEQGVGTGTQPATSVLDTVTEDTRAVVADGSTVAGQGTLQG</sequence>
<evidence type="ECO:0000313" key="2">
    <source>
        <dbReference type="EMBL" id="WUS54520.1"/>
    </source>
</evidence>
<keyword evidence="1" id="KW-0732">Signal</keyword>
<protein>
    <submittedName>
        <fullName evidence="2">Uncharacterized protein</fullName>
    </submittedName>
</protein>
<keyword evidence="3" id="KW-1185">Reference proteome</keyword>
<evidence type="ECO:0000256" key="1">
    <source>
        <dbReference type="SAM" id="SignalP"/>
    </source>
</evidence>
<evidence type="ECO:0000313" key="3">
    <source>
        <dbReference type="Proteomes" id="UP001432014"/>
    </source>
</evidence>
<dbReference type="EMBL" id="CP108482">
    <property type="protein sequence ID" value="WUS54520.1"/>
    <property type="molecule type" value="Genomic_DNA"/>
</dbReference>